<reference evidence="7" key="1">
    <citation type="submission" date="2021-04" db="EMBL/GenBank/DDBJ databases">
        <authorList>
            <consortium name="Molecular Ecology Group"/>
        </authorList>
    </citation>
    <scope>NUCLEOTIDE SEQUENCE</scope>
</reference>
<accession>A0A8S3YPK9</accession>
<evidence type="ECO:0000313" key="7">
    <source>
        <dbReference type="EMBL" id="CAG5119054.1"/>
    </source>
</evidence>
<dbReference type="Pfam" id="PF24161">
    <property type="entry name" value="CCDC39"/>
    <property type="match status" value="1"/>
</dbReference>
<feature type="coiled-coil region" evidence="5">
    <location>
        <begin position="163"/>
        <end position="211"/>
    </location>
</feature>
<name>A0A8S3YPK9_9EUPU</name>
<organism evidence="7 8">
    <name type="scientific">Candidula unifasciata</name>
    <dbReference type="NCBI Taxonomy" id="100452"/>
    <lineage>
        <taxon>Eukaryota</taxon>
        <taxon>Metazoa</taxon>
        <taxon>Spiralia</taxon>
        <taxon>Lophotrochozoa</taxon>
        <taxon>Mollusca</taxon>
        <taxon>Gastropoda</taxon>
        <taxon>Heterobranchia</taxon>
        <taxon>Euthyneura</taxon>
        <taxon>Panpulmonata</taxon>
        <taxon>Eupulmonata</taxon>
        <taxon>Stylommatophora</taxon>
        <taxon>Helicina</taxon>
        <taxon>Helicoidea</taxon>
        <taxon>Geomitridae</taxon>
        <taxon>Candidula</taxon>
    </lineage>
</organism>
<keyword evidence="3 5" id="KW-0175">Coiled coil</keyword>
<evidence type="ECO:0000313" key="8">
    <source>
        <dbReference type="Proteomes" id="UP000678393"/>
    </source>
</evidence>
<evidence type="ECO:0000256" key="6">
    <source>
        <dbReference type="SAM" id="MobiDB-lite"/>
    </source>
</evidence>
<dbReference type="Proteomes" id="UP000678393">
    <property type="component" value="Unassembled WGS sequence"/>
</dbReference>
<feature type="compositionally biased region" description="Low complexity" evidence="6">
    <location>
        <begin position="776"/>
        <end position="790"/>
    </location>
</feature>
<dbReference type="OrthoDB" id="10259720at2759"/>
<protein>
    <recommendedName>
        <fullName evidence="2">Coiled-coil domain-containing protein 39</fullName>
    </recommendedName>
</protein>
<keyword evidence="8" id="KW-1185">Reference proteome</keyword>
<feature type="coiled-coil region" evidence="5">
    <location>
        <begin position="641"/>
        <end position="693"/>
    </location>
</feature>
<evidence type="ECO:0000256" key="5">
    <source>
        <dbReference type="SAM" id="Coils"/>
    </source>
</evidence>
<evidence type="ECO:0000256" key="3">
    <source>
        <dbReference type="ARBA" id="ARBA00023054"/>
    </source>
</evidence>
<comment type="caution">
    <text evidence="7">The sequence shown here is derived from an EMBL/GenBank/DDBJ whole genome shotgun (WGS) entry which is preliminary data.</text>
</comment>
<evidence type="ECO:0000256" key="4">
    <source>
        <dbReference type="ARBA" id="ARBA00045182"/>
    </source>
</evidence>
<dbReference type="GO" id="GO:0005930">
    <property type="term" value="C:axoneme"/>
    <property type="evidence" value="ECO:0007669"/>
    <property type="project" value="InterPro"/>
</dbReference>
<gene>
    <name evidence="7" type="ORF">CUNI_LOCUS4612</name>
</gene>
<sequence>EMDDLRERKNAFENKIFKQTQNLETVKAQMNWDQQTLEAWLEESTRRDEDAMTLQKYTRQDEGKIKELSCRMEKLMEEASKKKLQLHFEITTTITSQIELDKIADDFRRAHIEREELLSQWENTVEQMQKRDHEMDLLASKLAVSKQTVRLNNHTIQEKLLFLEHEKENNLECEKKITIAERQSAQTRMELLQAEQQKLQFENEANTLKRTVDRTALDLELTRVAVNHLKKDIVDKSAKLQQVTNLREVLVEKLKTAVNATLTAGEKATQMEDLLQAEEKKQEGLNMQMKRIGDALYKKSKELTDAKTTEKMTEAAINAAQNAVKNLASKLNRLDADALKQQEILYGQDFTLQQLERRCMRMQGEQNSEEKTDLESTIAELQKNLDNKTHTYTLLTAQLKRVQDDSRRIKQETLAIQADNKDMLSKTEELNLYNDSAEAELKHSIQIKQGLMVDENLLKLKIRKLQDLLNSKVDGIMSLEKRKLQLNTAMKERHLEIKIHKEMLQAQIKATDEERQQISAELHERISKIDKMRKRYEIYTVSMAPPEGEEERSQAYYVIKAAQEKEELQREGDDLDARIRKAEKEILALENTLKLMNGRNEQYRKSFNKIMEGSNEMEEKHELDEQFRAVMDKFKYKRRQIQELEDDLHTMSTTMDNLTKDEEAYLAIIDEKKNKVLQLNKESEDQIAKIERVAKQNVRMSRSIKAQRKLKNELPEEKDFRVRELRDFIKNIVKVIGDAAAQNLEMLDAVQLYFSQANLSPPSVRGTAGGSHSLQGSSRGSTASSGRSAAKPSPVNLTFFSSSSSSASSVRSQRLSEPQLP</sequence>
<dbReference type="InterPro" id="IPR033290">
    <property type="entry name" value="CCDC39"/>
</dbReference>
<comment type="function">
    <text evidence="4">Required for assembly of dynein regulatory complex (DRC) and inner dynein arm (IDA) complexes, which are responsible for ciliary beat regulation, thereby playing a central role in motility in cilia and flagella. Probably acts together with CCDC40 to form a molecular ruler that determines the 96 nanometer (nm) repeat length and arrangements of components in cilia and flagella. Not required for outer dynein arm complexes assembly.</text>
</comment>
<evidence type="ECO:0000256" key="2">
    <source>
        <dbReference type="ARBA" id="ARBA00016725"/>
    </source>
</evidence>
<dbReference type="GO" id="GO:0060287">
    <property type="term" value="P:epithelial cilium movement involved in determination of left/right asymmetry"/>
    <property type="evidence" value="ECO:0007669"/>
    <property type="project" value="TreeGrafter"/>
</dbReference>
<comment type="similarity">
    <text evidence="1">Belongs to the CCDC39 family.</text>
</comment>
<feature type="region of interest" description="Disordered" evidence="6">
    <location>
        <begin position="762"/>
        <end position="821"/>
    </location>
</feature>
<dbReference type="PANTHER" id="PTHR18962:SF0">
    <property type="entry name" value="COILED-COIL DOMAIN-CONTAINING PROTEIN 39"/>
    <property type="match status" value="1"/>
</dbReference>
<feature type="compositionally biased region" description="Low complexity" evidence="6">
    <location>
        <begin position="801"/>
        <end position="821"/>
    </location>
</feature>
<evidence type="ECO:0000256" key="1">
    <source>
        <dbReference type="ARBA" id="ARBA00005805"/>
    </source>
</evidence>
<dbReference type="GO" id="GO:0005576">
    <property type="term" value="C:extracellular region"/>
    <property type="evidence" value="ECO:0007669"/>
    <property type="project" value="GOC"/>
</dbReference>
<feature type="coiled-coil region" evidence="5">
    <location>
        <begin position="317"/>
        <end position="398"/>
    </location>
</feature>
<proteinExistence type="inferred from homology"/>
<feature type="non-terminal residue" evidence="7">
    <location>
        <position position="821"/>
    </location>
</feature>
<dbReference type="AlphaFoldDB" id="A0A8S3YPK9"/>
<dbReference type="EMBL" id="CAJHNH020000648">
    <property type="protein sequence ID" value="CAG5119054.1"/>
    <property type="molecule type" value="Genomic_DNA"/>
</dbReference>
<feature type="coiled-coil region" evidence="5">
    <location>
        <begin position="558"/>
        <end position="599"/>
    </location>
</feature>
<dbReference type="PANTHER" id="PTHR18962">
    <property type="entry name" value="COILED-COIL DOMAIN-CONTAINING PROTEIN 39"/>
    <property type="match status" value="1"/>
</dbReference>
<feature type="coiled-coil region" evidence="5">
    <location>
        <begin position="58"/>
        <end position="85"/>
    </location>
</feature>
<dbReference type="GO" id="GO:0060285">
    <property type="term" value="P:cilium-dependent cell motility"/>
    <property type="evidence" value="ECO:0007669"/>
    <property type="project" value="TreeGrafter"/>
</dbReference>
<dbReference type="GO" id="GO:0036159">
    <property type="term" value="P:inner dynein arm assembly"/>
    <property type="evidence" value="ECO:0007669"/>
    <property type="project" value="InterPro"/>
</dbReference>